<evidence type="ECO:0000256" key="1">
    <source>
        <dbReference type="SAM" id="MobiDB-lite"/>
    </source>
</evidence>
<feature type="region of interest" description="Disordered" evidence="1">
    <location>
        <begin position="1"/>
        <end position="21"/>
    </location>
</feature>
<dbReference type="Proteomes" id="UP000694892">
    <property type="component" value="Chromosome 7L"/>
</dbReference>
<sequence>MGPISPQSRVGPGKNPVAPPALLGPTNTDLCFFRCGKNSVYMHVIGHMHTYSVDGGPEAADPAPIYRPPHASHFLRDDL</sequence>
<evidence type="ECO:0000313" key="3">
    <source>
        <dbReference type="Proteomes" id="UP000694892"/>
    </source>
</evidence>
<gene>
    <name evidence="2" type="ORF">XELAEV_18036428mg</name>
</gene>
<protein>
    <submittedName>
        <fullName evidence="2">Uncharacterized protein</fullName>
    </submittedName>
</protein>
<dbReference type="AlphaFoldDB" id="A0A974CJN5"/>
<reference evidence="3" key="1">
    <citation type="journal article" date="2016" name="Nature">
        <title>Genome evolution in the allotetraploid frog Xenopus laevis.</title>
        <authorList>
            <person name="Session A.M."/>
            <person name="Uno Y."/>
            <person name="Kwon T."/>
            <person name="Chapman J.A."/>
            <person name="Toyoda A."/>
            <person name="Takahashi S."/>
            <person name="Fukui A."/>
            <person name="Hikosaka A."/>
            <person name="Suzuki A."/>
            <person name="Kondo M."/>
            <person name="van Heeringen S.J."/>
            <person name="Quigley I."/>
            <person name="Heinz S."/>
            <person name="Ogino H."/>
            <person name="Ochi H."/>
            <person name="Hellsten U."/>
            <person name="Lyons J.B."/>
            <person name="Simakov O."/>
            <person name="Putnam N."/>
            <person name="Stites J."/>
            <person name="Kuroki Y."/>
            <person name="Tanaka T."/>
            <person name="Michiue T."/>
            <person name="Watanabe M."/>
            <person name="Bogdanovic O."/>
            <person name="Lister R."/>
            <person name="Georgiou G."/>
            <person name="Paranjpe S.S."/>
            <person name="van Kruijsbergen I."/>
            <person name="Shu S."/>
            <person name="Carlson J."/>
            <person name="Kinoshita T."/>
            <person name="Ohta Y."/>
            <person name="Mawaribuchi S."/>
            <person name="Jenkins J."/>
            <person name="Grimwood J."/>
            <person name="Schmutz J."/>
            <person name="Mitros T."/>
            <person name="Mozaffari S.V."/>
            <person name="Suzuki Y."/>
            <person name="Haramoto Y."/>
            <person name="Yamamoto T.S."/>
            <person name="Takagi C."/>
            <person name="Heald R."/>
            <person name="Miller K."/>
            <person name="Haudenschild C."/>
            <person name="Kitzman J."/>
            <person name="Nakayama T."/>
            <person name="Izutsu Y."/>
            <person name="Robert J."/>
            <person name="Fortriede J."/>
            <person name="Burns K."/>
            <person name="Lotay V."/>
            <person name="Karimi K."/>
            <person name="Yasuoka Y."/>
            <person name="Dichmann D.S."/>
            <person name="Flajnik M.F."/>
            <person name="Houston D.W."/>
            <person name="Shendure J."/>
            <person name="DuPasquier L."/>
            <person name="Vize P.D."/>
            <person name="Zorn A.M."/>
            <person name="Ito M."/>
            <person name="Marcotte E.M."/>
            <person name="Wallingford J.B."/>
            <person name="Ito Y."/>
            <person name="Asashima M."/>
            <person name="Ueno N."/>
            <person name="Matsuda Y."/>
            <person name="Veenstra G.J."/>
            <person name="Fujiyama A."/>
            <person name="Harland R.M."/>
            <person name="Taira M."/>
            <person name="Rokhsar D.S."/>
        </authorList>
    </citation>
    <scope>NUCLEOTIDE SEQUENCE [LARGE SCALE GENOMIC DNA]</scope>
    <source>
        <strain evidence="3">J</strain>
    </source>
</reference>
<name>A0A974CJN5_XENLA</name>
<organism evidence="2 3">
    <name type="scientific">Xenopus laevis</name>
    <name type="common">African clawed frog</name>
    <dbReference type="NCBI Taxonomy" id="8355"/>
    <lineage>
        <taxon>Eukaryota</taxon>
        <taxon>Metazoa</taxon>
        <taxon>Chordata</taxon>
        <taxon>Craniata</taxon>
        <taxon>Vertebrata</taxon>
        <taxon>Euteleostomi</taxon>
        <taxon>Amphibia</taxon>
        <taxon>Batrachia</taxon>
        <taxon>Anura</taxon>
        <taxon>Pipoidea</taxon>
        <taxon>Pipidae</taxon>
        <taxon>Xenopodinae</taxon>
        <taxon>Xenopus</taxon>
        <taxon>Xenopus</taxon>
    </lineage>
</organism>
<proteinExistence type="predicted"/>
<accession>A0A974CJN5</accession>
<evidence type="ECO:0000313" key="2">
    <source>
        <dbReference type="EMBL" id="OCT73451.1"/>
    </source>
</evidence>
<feature type="region of interest" description="Disordered" evidence="1">
    <location>
        <begin position="56"/>
        <end position="79"/>
    </location>
</feature>
<dbReference type="EMBL" id="CM004478">
    <property type="protein sequence ID" value="OCT73451.1"/>
    <property type="molecule type" value="Genomic_DNA"/>
</dbReference>